<dbReference type="EMBL" id="PVTT01000001">
    <property type="protein sequence ID" value="PRY95726.1"/>
    <property type="molecule type" value="Genomic_DNA"/>
</dbReference>
<dbReference type="CDD" id="cd16830">
    <property type="entry name" value="HemS-like_N"/>
    <property type="match status" value="1"/>
</dbReference>
<proteinExistence type="predicted"/>
<name>A0A2T0X9W9_9RHOB</name>
<dbReference type="InterPro" id="IPR053733">
    <property type="entry name" value="Heme_Transport_Util_sf"/>
</dbReference>
<accession>A0A2T0X9W9</accession>
<dbReference type="SUPFAM" id="SSF144064">
    <property type="entry name" value="Heme iron utilization protein-like"/>
    <property type="match status" value="1"/>
</dbReference>
<dbReference type="Proteomes" id="UP000238801">
    <property type="component" value="Unassembled WGS sequence"/>
</dbReference>
<dbReference type="Gene3D" id="3.40.1570.10">
    <property type="entry name" value="HemS/ChuS/ChuX like domains"/>
    <property type="match status" value="2"/>
</dbReference>
<feature type="domain" description="Haemin-degrading HemS/ChuX" evidence="1">
    <location>
        <begin position="214"/>
        <end position="316"/>
    </location>
</feature>
<gene>
    <name evidence="2" type="ORF">BCF33_1352</name>
</gene>
<dbReference type="InterPro" id="IPR007845">
    <property type="entry name" value="HemS/ChuX_dom"/>
</dbReference>
<reference evidence="2 3" key="1">
    <citation type="submission" date="2018-03" db="EMBL/GenBank/DDBJ databases">
        <title>Genomic Encyclopedia of Archaeal and Bacterial Type Strains, Phase II (KMG-II): from individual species to whole genera.</title>
        <authorList>
            <person name="Goeker M."/>
        </authorList>
    </citation>
    <scope>NUCLEOTIDE SEQUENCE [LARGE SCALE GENOMIC DNA]</scope>
    <source>
        <strain evidence="2 3">DSM 29318</strain>
    </source>
</reference>
<dbReference type="AlphaFoldDB" id="A0A2T0X9W9"/>
<evidence type="ECO:0000313" key="2">
    <source>
        <dbReference type="EMBL" id="PRY95726.1"/>
    </source>
</evidence>
<dbReference type="Pfam" id="PF05171">
    <property type="entry name" value="HemS"/>
    <property type="match status" value="2"/>
</dbReference>
<dbReference type="CDD" id="cd16831">
    <property type="entry name" value="HemS-like_C"/>
    <property type="match status" value="1"/>
</dbReference>
<keyword evidence="3" id="KW-1185">Reference proteome</keyword>
<sequence>MVSTVTSDRMAEIRERAAAAPPARERNLAARIGLPEAALIAAHAEGDGPWRSVPIAAAPDRLMPVVQGLGEVMALTRNEHCVIEKVGIYEGWQGGDHAGMILGPEIDLRVFPKHWAHAWAVEKDGEDDLRRSLQIFDAAGDAVHKVFLREGSDVRVWDAASKALCAEGGLPDFAPRVPTEGPKIDPAKAGRLRDGWRRMTDAHQFLILVRRMKLNRLGAYRIAGPPFARRLCPGAVVAALEGLAGSRLPVMVFVGNAGCIEIHTGPLDRVAPTGPWINVLEPRHNLHLRADKVAEVWAVEKPTGRGPALSVEAFGVRKEEVDHHEPWAELVAGLPAPEETPL</sequence>
<feature type="domain" description="Haemin-degrading HemS/ChuX" evidence="1">
    <location>
        <begin position="34"/>
        <end position="163"/>
    </location>
</feature>
<organism evidence="2 3">
    <name type="scientific">Hasllibacter halocynthiae</name>
    <dbReference type="NCBI Taxonomy" id="595589"/>
    <lineage>
        <taxon>Bacteria</taxon>
        <taxon>Pseudomonadati</taxon>
        <taxon>Pseudomonadota</taxon>
        <taxon>Alphaproteobacteria</taxon>
        <taxon>Rhodobacterales</taxon>
        <taxon>Roseobacteraceae</taxon>
        <taxon>Hasllibacter</taxon>
    </lineage>
</organism>
<protein>
    <submittedName>
        <fullName evidence="2">Putative hemin transport protein</fullName>
    </submittedName>
</protein>
<comment type="caution">
    <text evidence="2">The sequence shown here is derived from an EMBL/GenBank/DDBJ whole genome shotgun (WGS) entry which is preliminary data.</text>
</comment>
<dbReference type="RefSeq" id="WP_245883738.1">
    <property type="nucleotide sequence ID" value="NZ_PVTT01000001.1"/>
</dbReference>
<evidence type="ECO:0000313" key="3">
    <source>
        <dbReference type="Proteomes" id="UP000238801"/>
    </source>
</evidence>
<evidence type="ECO:0000259" key="1">
    <source>
        <dbReference type="Pfam" id="PF05171"/>
    </source>
</evidence>
<dbReference type="GO" id="GO:0006826">
    <property type="term" value="P:iron ion transport"/>
    <property type="evidence" value="ECO:0007669"/>
    <property type="project" value="InterPro"/>
</dbReference>